<protein>
    <submittedName>
        <fullName evidence="1">Uncharacterized protein</fullName>
    </submittedName>
</protein>
<proteinExistence type="predicted"/>
<evidence type="ECO:0000313" key="2">
    <source>
        <dbReference type="Proteomes" id="UP000237144"/>
    </source>
</evidence>
<accession>A0A2S5B446</accession>
<gene>
    <name evidence="1" type="ORF">BMF94_5457</name>
</gene>
<dbReference type="AlphaFoldDB" id="A0A2S5B446"/>
<dbReference type="Proteomes" id="UP000237144">
    <property type="component" value="Unassembled WGS sequence"/>
</dbReference>
<keyword evidence="2" id="KW-1185">Reference proteome</keyword>
<evidence type="ECO:0000313" key="1">
    <source>
        <dbReference type="EMBL" id="POY71536.1"/>
    </source>
</evidence>
<reference evidence="1 2" key="1">
    <citation type="journal article" date="2018" name="Front. Microbiol.">
        <title>Prospects for Fungal Bioremediation of Acidic Radioactive Waste Sites: Characterization and Genome Sequence of Rhodotorula taiwanensis MD1149.</title>
        <authorList>
            <person name="Tkavc R."/>
            <person name="Matrosova V.Y."/>
            <person name="Grichenko O.E."/>
            <person name="Gostincar C."/>
            <person name="Volpe R.P."/>
            <person name="Klimenkova P."/>
            <person name="Gaidamakova E.K."/>
            <person name="Zhou C.E."/>
            <person name="Stewart B.J."/>
            <person name="Lyman M.G."/>
            <person name="Malfatti S.A."/>
            <person name="Rubinfeld B."/>
            <person name="Courtot M."/>
            <person name="Singh J."/>
            <person name="Dalgard C.L."/>
            <person name="Hamilton T."/>
            <person name="Frey K.G."/>
            <person name="Gunde-Cimerman N."/>
            <person name="Dugan L."/>
            <person name="Daly M.J."/>
        </authorList>
    </citation>
    <scope>NUCLEOTIDE SEQUENCE [LARGE SCALE GENOMIC DNA]</scope>
    <source>
        <strain evidence="1 2">MD1149</strain>
    </source>
</reference>
<dbReference type="EMBL" id="PJQD01000083">
    <property type="protein sequence ID" value="POY71536.1"/>
    <property type="molecule type" value="Genomic_DNA"/>
</dbReference>
<sequence>MADARAAAAHGRLEGLEIAAPSTSKYGAFLKAETVRSLIKATADVFTHTCHHAEVNRHLRIEYDFFAPWVRALPGHPASLTDEQRGALKASARVYVAFLQARLKRVGALVESGRVSDAEDFVLYCTVVRVLQRLRMAYPDFVAPSSEPAQPRHAASSNAALQNLMDSLGPHPHLGQITSRAARVYGHRSPAAWRRTI</sequence>
<organism evidence="1 2">
    <name type="scientific">Rhodotorula taiwanensis</name>
    <dbReference type="NCBI Taxonomy" id="741276"/>
    <lineage>
        <taxon>Eukaryota</taxon>
        <taxon>Fungi</taxon>
        <taxon>Dikarya</taxon>
        <taxon>Basidiomycota</taxon>
        <taxon>Pucciniomycotina</taxon>
        <taxon>Microbotryomycetes</taxon>
        <taxon>Sporidiobolales</taxon>
        <taxon>Sporidiobolaceae</taxon>
        <taxon>Rhodotorula</taxon>
    </lineage>
</organism>
<comment type="caution">
    <text evidence="1">The sequence shown here is derived from an EMBL/GenBank/DDBJ whole genome shotgun (WGS) entry which is preliminary data.</text>
</comment>
<name>A0A2S5B446_9BASI</name>